<dbReference type="EMBL" id="UYYG01000050">
    <property type="protein sequence ID" value="VDN52234.1"/>
    <property type="molecule type" value="Genomic_DNA"/>
</dbReference>
<gene>
    <name evidence="10" type="ORF">DME_LOCUS2207</name>
</gene>
<dbReference type="Proteomes" id="UP000038040">
    <property type="component" value="Unplaced"/>
</dbReference>
<feature type="compositionally biased region" description="Basic and acidic residues" evidence="8">
    <location>
        <begin position="35"/>
        <end position="61"/>
    </location>
</feature>
<evidence type="ECO:0000256" key="4">
    <source>
        <dbReference type="ARBA" id="ARBA00023187"/>
    </source>
</evidence>
<feature type="region of interest" description="Disordered" evidence="8">
    <location>
        <begin position="1"/>
        <end position="114"/>
    </location>
</feature>
<dbReference type="GO" id="GO:0003723">
    <property type="term" value="F:RNA binding"/>
    <property type="evidence" value="ECO:0007669"/>
    <property type="project" value="InterPro"/>
</dbReference>
<dbReference type="InterPro" id="IPR003891">
    <property type="entry name" value="Initiation_fac_eIF4g_MI"/>
</dbReference>
<dbReference type="PROSITE" id="PS51366">
    <property type="entry name" value="MI"/>
    <property type="match status" value="1"/>
</dbReference>
<evidence type="ECO:0000313" key="12">
    <source>
        <dbReference type="Proteomes" id="UP000274756"/>
    </source>
</evidence>
<accession>A0A0N4UK55</accession>
<dbReference type="FunFam" id="1.25.40.180:FF:000004">
    <property type="entry name" value="pre-mRNA-splicing factor CWC22 homolog"/>
    <property type="match status" value="1"/>
</dbReference>
<keyword evidence="3" id="KW-0507">mRNA processing</keyword>
<organism evidence="11 13">
    <name type="scientific">Dracunculus medinensis</name>
    <name type="common">Guinea worm</name>
    <dbReference type="NCBI Taxonomy" id="318479"/>
    <lineage>
        <taxon>Eukaryota</taxon>
        <taxon>Metazoa</taxon>
        <taxon>Ecdysozoa</taxon>
        <taxon>Nematoda</taxon>
        <taxon>Chromadorea</taxon>
        <taxon>Rhabditida</taxon>
        <taxon>Spirurina</taxon>
        <taxon>Dracunculoidea</taxon>
        <taxon>Dracunculidae</taxon>
        <taxon>Dracunculus</taxon>
    </lineage>
</organism>
<dbReference type="SMART" id="SM00543">
    <property type="entry name" value="MIF4G"/>
    <property type="match status" value="1"/>
</dbReference>
<dbReference type="SUPFAM" id="SSF48371">
    <property type="entry name" value="ARM repeat"/>
    <property type="match status" value="1"/>
</dbReference>
<proteinExistence type="inferred from homology"/>
<dbReference type="Gene3D" id="1.25.40.180">
    <property type="match status" value="1"/>
</dbReference>
<dbReference type="OrthoDB" id="1924287at2759"/>
<feature type="region of interest" description="Disordered" evidence="8">
    <location>
        <begin position="637"/>
        <end position="676"/>
    </location>
</feature>
<feature type="region of interest" description="Disordered" evidence="8">
    <location>
        <begin position="397"/>
        <end position="417"/>
    </location>
</feature>
<evidence type="ECO:0000313" key="10">
    <source>
        <dbReference type="EMBL" id="VDN52234.1"/>
    </source>
</evidence>
<evidence type="ECO:0000313" key="13">
    <source>
        <dbReference type="WBParaSite" id="DME_0000808201-mRNA-1"/>
    </source>
</evidence>
<feature type="compositionally biased region" description="Low complexity" evidence="8">
    <location>
        <begin position="640"/>
        <end position="676"/>
    </location>
</feature>
<reference evidence="10 12" key="2">
    <citation type="submission" date="2018-11" db="EMBL/GenBank/DDBJ databases">
        <authorList>
            <consortium name="Pathogen Informatics"/>
        </authorList>
    </citation>
    <scope>NUCLEOTIDE SEQUENCE [LARGE SCALE GENOMIC DNA]</scope>
</reference>
<comment type="similarity">
    <text evidence="2">Belongs to the CWC22 family.</text>
</comment>
<dbReference type="AlphaFoldDB" id="A0A0N4UK55"/>
<reference evidence="13" key="1">
    <citation type="submission" date="2017-02" db="UniProtKB">
        <authorList>
            <consortium name="WormBaseParasite"/>
        </authorList>
    </citation>
    <scope>IDENTIFICATION</scope>
</reference>
<feature type="domain" description="MI" evidence="9">
    <location>
        <begin position="430"/>
        <end position="546"/>
    </location>
</feature>
<feature type="compositionally biased region" description="Basic and acidic residues" evidence="8">
    <location>
        <begin position="69"/>
        <end position="114"/>
    </location>
</feature>
<dbReference type="GO" id="GO:0071013">
    <property type="term" value="C:catalytic step 2 spliceosome"/>
    <property type="evidence" value="ECO:0007669"/>
    <property type="project" value="TreeGrafter"/>
</dbReference>
<name>A0A0N4UK55_DRAME</name>
<keyword evidence="4" id="KW-0508">mRNA splicing</keyword>
<dbReference type="STRING" id="318479.A0A0N4UK55"/>
<dbReference type="GO" id="GO:0000398">
    <property type="term" value="P:mRNA splicing, via spliceosome"/>
    <property type="evidence" value="ECO:0007669"/>
    <property type="project" value="TreeGrafter"/>
</dbReference>
<dbReference type="SMART" id="SM00544">
    <property type="entry name" value="MA3"/>
    <property type="match status" value="1"/>
</dbReference>
<feature type="compositionally biased region" description="Acidic residues" evidence="8">
    <location>
        <begin position="402"/>
        <end position="413"/>
    </location>
</feature>
<sequence>MERERKSSDRSNEKENSSHLEKKHRHYHRHKHRDVSKDSEKYEENSKDEKSKDTPKSYSELRKKRKSRNKNDHRPSHRRSSSDQKKEKNAEKIDSSRTEITTDQRKSAKEPVDLLKTRTGGAYIPPAKLKMMQEQITDQNSEQYQRINWERLKKKIHGTVNKANTGNLVAVVRELLQENIIRGKGLLARSIIQAQSFSPTFSNVYAALVAVINSKFPNIGELILRRLIIQFKRTFRRNDKAMVLNIVMFIAHLVNQQVVHEIVALELMLLLLNKPTDDSVEITVTFLKECGAKLTDVSPRAVNAIFDRLRAILTEEGSIDVRVQYMIEVITHVRKDKFRAYPAVIEELDLIDEDEQITHMLSLEETLNPENELNVFNFDPDFQKNEAMYSEIRQEIIGSADENSDEDEEESEDEGNKTTIIDSTEQNLVAFRRTVYLIIQSSLDFQEAAHKLMKLDLKSGQDVELCNMIVDTCAQLRTYERFFGLLAERFCRLRKEFQQAFEQIARDTYNTIHRFDITKLRNMARFVAHLLCTDAISWNVLEEVSLNEEDTTSAGRIYLKTLFQEIVEDMGEVKIMERIRDPNFTFSHCLKYSAFDKIFPRDNPNNTRFSINFFTSIGLGCLTLDLRAHLRKNSHKKVRNSASDSKDSISSSSSSSSSSSNSDSNLSDDSSDESNSSGNSQLNKFLHLVNVCIYNGYFFRNQLPGQFFGWNWKKVLTTR</sequence>
<dbReference type="InterPro" id="IPR016024">
    <property type="entry name" value="ARM-type_fold"/>
</dbReference>
<evidence type="ECO:0000313" key="11">
    <source>
        <dbReference type="Proteomes" id="UP000038040"/>
    </source>
</evidence>
<evidence type="ECO:0000256" key="7">
    <source>
        <dbReference type="ARBA" id="ARBA00081621"/>
    </source>
</evidence>
<dbReference type="InterPro" id="IPR003890">
    <property type="entry name" value="MIF4G-like_typ-3"/>
</dbReference>
<protein>
    <recommendedName>
        <fullName evidence="6">Lethal protein 858</fullName>
    </recommendedName>
    <alternativeName>
        <fullName evidence="7">Nucampholin</fullName>
    </alternativeName>
</protein>
<evidence type="ECO:0000256" key="1">
    <source>
        <dbReference type="ARBA" id="ARBA00004324"/>
    </source>
</evidence>
<evidence type="ECO:0000256" key="6">
    <source>
        <dbReference type="ARBA" id="ARBA00078696"/>
    </source>
</evidence>
<dbReference type="GO" id="GO:0016607">
    <property type="term" value="C:nuclear speck"/>
    <property type="evidence" value="ECO:0007669"/>
    <property type="project" value="UniProtKB-SubCell"/>
</dbReference>
<dbReference type="PANTHER" id="PTHR18034">
    <property type="entry name" value="CELL CYCLE CONTROL PROTEIN CWF22-RELATED"/>
    <property type="match status" value="1"/>
</dbReference>
<dbReference type="InterPro" id="IPR050781">
    <property type="entry name" value="CWC22_splicing_factor"/>
</dbReference>
<evidence type="ECO:0000256" key="8">
    <source>
        <dbReference type="SAM" id="MobiDB-lite"/>
    </source>
</evidence>
<dbReference type="WBParaSite" id="DME_0000808201-mRNA-1">
    <property type="protein sequence ID" value="DME_0000808201-mRNA-1"/>
    <property type="gene ID" value="DME_0000808201"/>
</dbReference>
<dbReference type="Pfam" id="PF02854">
    <property type="entry name" value="MIF4G"/>
    <property type="match status" value="1"/>
</dbReference>
<comment type="subcellular location">
    <subcellularLocation>
        <location evidence="1">Nucleus speckle</location>
    </subcellularLocation>
</comment>
<feature type="compositionally biased region" description="Basic residues" evidence="8">
    <location>
        <begin position="21"/>
        <end position="34"/>
    </location>
</feature>
<feature type="compositionally biased region" description="Basic and acidic residues" evidence="8">
    <location>
        <begin position="1"/>
        <end position="20"/>
    </location>
</feature>
<dbReference type="PANTHER" id="PTHR18034:SF3">
    <property type="entry name" value="PRE-MRNA-SPLICING FACTOR CWC22 HOMOLOG"/>
    <property type="match status" value="1"/>
</dbReference>
<dbReference type="Proteomes" id="UP000274756">
    <property type="component" value="Unassembled WGS sequence"/>
</dbReference>
<dbReference type="Pfam" id="PF02847">
    <property type="entry name" value="MA3"/>
    <property type="match status" value="1"/>
</dbReference>
<keyword evidence="5" id="KW-0539">Nucleus</keyword>
<keyword evidence="12" id="KW-1185">Reference proteome</keyword>
<evidence type="ECO:0000259" key="9">
    <source>
        <dbReference type="PROSITE" id="PS51366"/>
    </source>
</evidence>
<evidence type="ECO:0000256" key="2">
    <source>
        <dbReference type="ARBA" id="ARBA00006856"/>
    </source>
</evidence>
<evidence type="ECO:0000256" key="3">
    <source>
        <dbReference type="ARBA" id="ARBA00022664"/>
    </source>
</evidence>
<evidence type="ECO:0000256" key="5">
    <source>
        <dbReference type="ARBA" id="ARBA00023242"/>
    </source>
</evidence>